<proteinExistence type="predicted"/>
<reference evidence="1" key="1">
    <citation type="submission" date="2018-05" db="EMBL/GenBank/DDBJ databases">
        <authorList>
            <person name="Lanie J.A."/>
            <person name="Ng W.-L."/>
            <person name="Kazmierczak K.M."/>
            <person name="Andrzejewski T.M."/>
            <person name="Davidsen T.M."/>
            <person name="Wayne K.J."/>
            <person name="Tettelin H."/>
            <person name="Glass J.I."/>
            <person name="Rusch D."/>
            <person name="Podicherti R."/>
            <person name="Tsui H.-C.T."/>
            <person name="Winkler M.E."/>
        </authorList>
    </citation>
    <scope>NUCLEOTIDE SEQUENCE</scope>
</reference>
<gene>
    <name evidence="1" type="ORF">METZ01_LOCUS64661</name>
</gene>
<evidence type="ECO:0000313" key="1">
    <source>
        <dbReference type="EMBL" id="SVA11807.1"/>
    </source>
</evidence>
<protein>
    <submittedName>
        <fullName evidence="1">Uncharacterized protein</fullName>
    </submittedName>
</protein>
<dbReference type="EMBL" id="UINC01004103">
    <property type="protein sequence ID" value="SVA11807.1"/>
    <property type="molecule type" value="Genomic_DNA"/>
</dbReference>
<dbReference type="AlphaFoldDB" id="A0A381TAU7"/>
<sequence>MIATYILKFEAKEEIYNTNLTKG</sequence>
<accession>A0A381TAU7</accession>
<name>A0A381TAU7_9ZZZZ</name>
<organism evidence="1">
    <name type="scientific">marine metagenome</name>
    <dbReference type="NCBI Taxonomy" id="408172"/>
    <lineage>
        <taxon>unclassified sequences</taxon>
        <taxon>metagenomes</taxon>
        <taxon>ecological metagenomes</taxon>
    </lineage>
</organism>